<organism evidence="1 2">
    <name type="scientific">Hydnomerulius pinastri MD-312</name>
    <dbReference type="NCBI Taxonomy" id="994086"/>
    <lineage>
        <taxon>Eukaryota</taxon>
        <taxon>Fungi</taxon>
        <taxon>Dikarya</taxon>
        <taxon>Basidiomycota</taxon>
        <taxon>Agaricomycotina</taxon>
        <taxon>Agaricomycetes</taxon>
        <taxon>Agaricomycetidae</taxon>
        <taxon>Boletales</taxon>
        <taxon>Boletales incertae sedis</taxon>
        <taxon>Leucogyrophana</taxon>
    </lineage>
</organism>
<dbReference type="OrthoDB" id="2678073at2759"/>
<protein>
    <recommendedName>
        <fullName evidence="3">F-box domain-containing protein</fullName>
    </recommendedName>
</protein>
<proteinExistence type="predicted"/>
<name>A0A0C9W5J8_9AGAM</name>
<dbReference type="AlphaFoldDB" id="A0A0C9W5J8"/>
<dbReference type="Gene3D" id="3.80.10.10">
    <property type="entry name" value="Ribonuclease Inhibitor"/>
    <property type="match status" value="1"/>
</dbReference>
<evidence type="ECO:0000313" key="2">
    <source>
        <dbReference type="Proteomes" id="UP000053820"/>
    </source>
</evidence>
<dbReference type="HOGENOM" id="CLU_1547791_0_0_1"/>
<sequence>MLEPLFSLPHTSSFTLDVPHKIMLDDADIMTIAKHWPNLRTLSINEMNSWNGYDPSPTTHRGLLALAAHCPKLAEIAMSVDFSEIDVASPELLHSRPNGGVTNRNLSTASFMVTKIDHPGAIAGFLSDVFPHLSRVMSRWGMNAFVFDDEEDECSDMYEMRWKEVEDLLSTVG</sequence>
<dbReference type="InterPro" id="IPR032675">
    <property type="entry name" value="LRR_dom_sf"/>
</dbReference>
<gene>
    <name evidence="1" type="ORF">HYDPIDRAFT_120238</name>
</gene>
<evidence type="ECO:0008006" key="3">
    <source>
        <dbReference type="Google" id="ProtNLM"/>
    </source>
</evidence>
<evidence type="ECO:0000313" key="1">
    <source>
        <dbReference type="EMBL" id="KIJ57876.1"/>
    </source>
</evidence>
<keyword evidence="2" id="KW-1185">Reference proteome</keyword>
<accession>A0A0C9W5J8</accession>
<dbReference type="EMBL" id="KN840068">
    <property type="protein sequence ID" value="KIJ57876.1"/>
    <property type="molecule type" value="Genomic_DNA"/>
</dbReference>
<reference evidence="1 2" key="1">
    <citation type="submission" date="2014-04" db="EMBL/GenBank/DDBJ databases">
        <title>Evolutionary Origins and Diversification of the Mycorrhizal Mutualists.</title>
        <authorList>
            <consortium name="DOE Joint Genome Institute"/>
            <consortium name="Mycorrhizal Genomics Consortium"/>
            <person name="Kohler A."/>
            <person name="Kuo A."/>
            <person name="Nagy L.G."/>
            <person name="Floudas D."/>
            <person name="Copeland A."/>
            <person name="Barry K.W."/>
            <person name="Cichocki N."/>
            <person name="Veneault-Fourrey C."/>
            <person name="LaButti K."/>
            <person name="Lindquist E.A."/>
            <person name="Lipzen A."/>
            <person name="Lundell T."/>
            <person name="Morin E."/>
            <person name="Murat C."/>
            <person name="Riley R."/>
            <person name="Ohm R."/>
            <person name="Sun H."/>
            <person name="Tunlid A."/>
            <person name="Henrissat B."/>
            <person name="Grigoriev I.V."/>
            <person name="Hibbett D.S."/>
            <person name="Martin F."/>
        </authorList>
    </citation>
    <scope>NUCLEOTIDE SEQUENCE [LARGE SCALE GENOMIC DNA]</scope>
    <source>
        <strain evidence="1 2">MD-312</strain>
    </source>
</reference>
<dbReference type="Proteomes" id="UP000053820">
    <property type="component" value="Unassembled WGS sequence"/>
</dbReference>